<organism evidence="1 2">
    <name type="scientific">Bubo bubo</name>
    <name type="common">Eurasian eagle-owl</name>
    <name type="synonym">Strix bubo</name>
    <dbReference type="NCBI Taxonomy" id="30461"/>
    <lineage>
        <taxon>Eukaryota</taxon>
        <taxon>Metazoa</taxon>
        <taxon>Chordata</taxon>
        <taxon>Craniata</taxon>
        <taxon>Vertebrata</taxon>
        <taxon>Euteleostomi</taxon>
        <taxon>Archelosauria</taxon>
        <taxon>Archosauria</taxon>
        <taxon>Dinosauria</taxon>
        <taxon>Saurischia</taxon>
        <taxon>Theropoda</taxon>
        <taxon>Coelurosauria</taxon>
        <taxon>Aves</taxon>
        <taxon>Neognathae</taxon>
        <taxon>Neoaves</taxon>
        <taxon>Telluraves</taxon>
        <taxon>Strigiformes</taxon>
        <taxon>Strigidae</taxon>
        <taxon>Bubo</taxon>
    </lineage>
</organism>
<reference evidence="1" key="1">
    <citation type="submission" date="2025-08" db="UniProtKB">
        <authorList>
            <consortium name="Ensembl"/>
        </authorList>
    </citation>
    <scope>IDENTIFICATION</scope>
</reference>
<dbReference type="Ensembl" id="ENSBOBT00000005459.1">
    <property type="protein sequence ID" value="ENSBOBP00000005312.1"/>
    <property type="gene ID" value="ENSBOBG00000003584.1"/>
</dbReference>
<reference evidence="1" key="2">
    <citation type="submission" date="2025-09" db="UniProtKB">
        <authorList>
            <consortium name="Ensembl"/>
        </authorList>
    </citation>
    <scope>IDENTIFICATION</scope>
</reference>
<sequence length="114" mass="13334">PTPLLSITGKSFMIPRCAKQQCRKLEKKTDLIKRVGELTEDREVRIFTGRQTSHQHRIPSLCLIRQKDGKDAGNKMIMVNGVDNKLHEELKQLEKIQDWCIFWTYLKSLEHSKT</sequence>
<accession>A0A8C0EI49</accession>
<dbReference type="Proteomes" id="UP000694567">
    <property type="component" value="Unplaced"/>
</dbReference>
<name>A0A8C0EI49_BUBBB</name>
<dbReference type="AlphaFoldDB" id="A0A8C0EI49"/>
<keyword evidence="2" id="KW-1185">Reference proteome</keyword>
<proteinExistence type="predicted"/>
<evidence type="ECO:0000313" key="2">
    <source>
        <dbReference type="Proteomes" id="UP000694567"/>
    </source>
</evidence>
<evidence type="ECO:0000313" key="1">
    <source>
        <dbReference type="Ensembl" id="ENSBOBP00000005312.1"/>
    </source>
</evidence>
<protein>
    <submittedName>
        <fullName evidence="1">Uncharacterized protein</fullName>
    </submittedName>
</protein>